<gene>
    <name evidence="1" type="ORF">niasHT_031493</name>
</gene>
<proteinExistence type="predicted"/>
<dbReference type="EMBL" id="JBICBT010001112">
    <property type="protein sequence ID" value="KAL3082320.1"/>
    <property type="molecule type" value="Genomic_DNA"/>
</dbReference>
<organism evidence="1 2">
    <name type="scientific">Heterodera trifolii</name>
    <dbReference type="NCBI Taxonomy" id="157864"/>
    <lineage>
        <taxon>Eukaryota</taxon>
        <taxon>Metazoa</taxon>
        <taxon>Ecdysozoa</taxon>
        <taxon>Nematoda</taxon>
        <taxon>Chromadorea</taxon>
        <taxon>Rhabditida</taxon>
        <taxon>Tylenchina</taxon>
        <taxon>Tylenchomorpha</taxon>
        <taxon>Tylenchoidea</taxon>
        <taxon>Heteroderidae</taxon>
        <taxon>Heteroderinae</taxon>
        <taxon>Heterodera</taxon>
    </lineage>
</organism>
<dbReference type="AlphaFoldDB" id="A0ABD2IYD6"/>
<protein>
    <recommendedName>
        <fullName evidence="3">F-box domain-containing protein</fullName>
    </recommendedName>
</protein>
<name>A0ABD2IYD6_9BILA</name>
<evidence type="ECO:0000313" key="2">
    <source>
        <dbReference type="Proteomes" id="UP001620626"/>
    </source>
</evidence>
<reference evidence="1 2" key="1">
    <citation type="submission" date="2024-10" db="EMBL/GenBank/DDBJ databases">
        <authorList>
            <person name="Kim D."/>
        </authorList>
    </citation>
    <scope>NUCLEOTIDE SEQUENCE [LARGE SCALE GENOMIC DNA]</scope>
    <source>
        <strain evidence="1">BH-2024</strain>
    </source>
</reference>
<evidence type="ECO:0008006" key="3">
    <source>
        <dbReference type="Google" id="ProtNLM"/>
    </source>
</evidence>
<dbReference type="Proteomes" id="UP001620626">
    <property type="component" value="Unassembled WGS sequence"/>
</dbReference>
<sequence>MPKKLPYELVFEIICVVPFLRKWGHTRVCRRFDCPLLARMAHWAKTLKTKVLGTVDSLPPRKRINALRRLYQTLREKTMMCASLPEFTSLEMLPIGQGTRAQQVVSLRHRCFSLMTECCESPEANAADLEGMCRGKDCDLRTVPFYWVFCVKRLIESAVAADLPFCFLLTRTNYF</sequence>
<keyword evidence="2" id="KW-1185">Reference proteome</keyword>
<comment type="caution">
    <text evidence="1">The sequence shown here is derived from an EMBL/GenBank/DDBJ whole genome shotgun (WGS) entry which is preliminary data.</text>
</comment>
<accession>A0ABD2IYD6</accession>
<evidence type="ECO:0000313" key="1">
    <source>
        <dbReference type="EMBL" id="KAL3082320.1"/>
    </source>
</evidence>